<comment type="caution">
    <text evidence="2">The sequence shown here is derived from an EMBL/GenBank/DDBJ whole genome shotgun (WGS) entry which is preliminary data.</text>
</comment>
<name>A0A0F9TZK4_9ZZZZ</name>
<gene>
    <name evidence="2" type="ORF">LCGC14_0330300</name>
</gene>
<sequence length="189" mass="21687">MTTKEIIYNLIGDSGKHGITVPEFLDLFPNRLPQTVYPCFTQLCKAKKILDSRERRKSKNNRRSIVWVDAKYGGTIPVWGSGQPSYSYKNRAKVIMDLLSEYGPLSVSEMMTSSDTLKPMSTSSLVSRLVKQQWLRKTNRTRLNRINQTCCLYDLTPRGKQVRDSSPKKDKDLHLLRASLRTDTEKTRG</sequence>
<dbReference type="InterPro" id="IPR036390">
    <property type="entry name" value="WH_DNA-bd_sf"/>
</dbReference>
<evidence type="ECO:0000256" key="1">
    <source>
        <dbReference type="SAM" id="MobiDB-lite"/>
    </source>
</evidence>
<reference evidence="2" key="1">
    <citation type="journal article" date="2015" name="Nature">
        <title>Complex archaea that bridge the gap between prokaryotes and eukaryotes.</title>
        <authorList>
            <person name="Spang A."/>
            <person name="Saw J.H."/>
            <person name="Jorgensen S.L."/>
            <person name="Zaremba-Niedzwiedzka K."/>
            <person name="Martijn J."/>
            <person name="Lind A.E."/>
            <person name="van Eijk R."/>
            <person name="Schleper C."/>
            <person name="Guy L."/>
            <person name="Ettema T.J."/>
        </authorList>
    </citation>
    <scope>NUCLEOTIDE SEQUENCE</scope>
</reference>
<proteinExistence type="predicted"/>
<accession>A0A0F9TZK4</accession>
<protein>
    <submittedName>
        <fullName evidence="2">Uncharacterized protein</fullName>
    </submittedName>
</protein>
<evidence type="ECO:0000313" key="2">
    <source>
        <dbReference type="EMBL" id="KKN80437.1"/>
    </source>
</evidence>
<feature type="compositionally biased region" description="Basic and acidic residues" evidence="1">
    <location>
        <begin position="161"/>
        <end position="189"/>
    </location>
</feature>
<feature type="region of interest" description="Disordered" evidence="1">
    <location>
        <begin position="158"/>
        <end position="189"/>
    </location>
</feature>
<organism evidence="2">
    <name type="scientific">marine sediment metagenome</name>
    <dbReference type="NCBI Taxonomy" id="412755"/>
    <lineage>
        <taxon>unclassified sequences</taxon>
        <taxon>metagenomes</taxon>
        <taxon>ecological metagenomes</taxon>
    </lineage>
</organism>
<dbReference type="AlphaFoldDB" id="A0A0F9TZK4"/>
<dbReference type="EMBL" id="LAZR01000231">
    <property type="protein sequence ID" value="KKN80437.1"/>
    <property type="molecule type" value="Genomic_DNA"/>
</dbReference>
<dbReference type="SUPFAM" id="SSF46785">
    <property type="entry name" value="Winged helix' DNA-binding domain"/>
    <property type="match status" value="1"/>
</dbReference>